<comment type="caution">
    <text evidence="1">The sequence shown here is derived from an EMBL/GenBank/DDBJ whole genome shotgun (WGS) entry which is preliminary data.</text>
</comment>
<dbReference type="EMBL" id="PYNF01000044">
    <property type="protein sequence ID" value="PSU89778.1"/>
    <property type="molecule type" value="Genomic_DNA"/>
</dbReference>
<dbReference type="RefSeq" id="WP_107290157.1">
    <property type="nucleotide sequence ID" value="NZ_PYNF01000044.1"/>
</dbReference>
<sequence length="196" mass="22125">MISKFFIQGYNENKVIEIKTNNDDGLVAELIQVDLEKKTLTLKCEKSIDSDSVFLNIIKEGLTVTGKPFVIKKMEAGRIIMLDISSEKSFDIEKNSFTTKKKSELKISINSTTSKDKLEACHILNTTLSDENIIYASSFSEKIIDNIIRCIEQGNSLNISTIDEEKKETCIDFVCINKVEKNTVKITLKTANEKDI</sequence>
<name>A0A2T3KAY9_9GAMM</name>
<protein>
    <submittedName>
        <fullName evidence="1">Uncharacterized protein</fullName>
    </submittedName>
</protein>
<evidence type="ECO:0000313" key="2">
    <source>
        <dbReference type="Proteomes" id="UP000241426"/>
    </source>
</evidence>
<evidence type="ECO:0000313" key="1">
    <source>
        <dbReference type="EMBL" id="PSU89778.1"/>
    </source>
</evidence>
<organism evidence="1 2">
    <name type="scientific">Photobacterium kishitanii</name>
    <dbReference type="NCBI Taxonomy" id="318456"/>
    <lineage>
        <taxon>Bacteria</taxon>
        <taxon>Pseudomonadati</taxon>
        <taxon>Pseudomonadota</taxon>
        <taxon>Gammaproteobacteria</taxon>
        <taxon>Vibrionales</taxon>
        <taxon>Vibrionaceae</taxon>
        <taxon>Photobacterium</taxon>
    </lineage>
</organism>
<reference evidence="1 2" key="1">
    <citation type="submission" date="2018-01" db="EMBL/GenBank/DDBJ databases">
        <title>Whole genome sequencing of Histamine producing bacteria.</title>
        <authorList>
            <person name="Butler K."/>
        </authorList>
    </citation>
    <scope>NUCLEOTIDE SEQUENCE [LARGE SCALE GENOMIC DNA]</scope>
    <source>
        <strain evidence="1 2">FS-7.2</strain>
    </source>
</reference>
<gene>
    <name evidence="1" type="ORF">C9J27_24155</name>
</gene>
<dbReference type="Proteomes" id="UP000241426">
    <property type="component" value="Unassembled WGS sequence"/>
</dbReference>
<proteinExistence type="predicted"/>
<accession>A0A2T3KAY9</accession>
<dbReference type="AlphaFoldDB" id="A0A2T3KAY9"/>